<organism evidence="2 3">
    <name type="scientific">Acropora cervicornis</name>
    <name type="common">Staghorn coral</name>
    <dbReference type="NCBI Taxonomy" id="6130"/>
    <lineage>
        <taxon>Eukaryota</taxon>
        <taxon>Metazoa</taxon>
        <taxon>Cnidaria</taxon>
        <taxon>Anthozoa</taxon>
        <taxon>Hexacorallia</taxon>
        <taxon>Scleractinia</taxon>
        <taxon>Astrocoeniina</taxon>
        <taxon>Acroporidae</taxon>
        <taxon>Acropora</taxon>
    </lineage>
</organism>
<reference evidence="2" key="1">
    <citation type="journal article" date="2023" name="G3 (Bethesda)">
        <title>Whole genome assembly and annotation of the endangered Caribbean coral Acropora cervicornis.</title>
        <authorList>
            <person name="Selwyn J.D."/>
            <person name="Vollmer S.V."/>
        </authorList>
    </citation>
    <scope>NUCLEOTIDE SEQUENCE</scope>
    <source>
        <strain evidence="2">K2</strain>
    </source>
</reference>
<comment type="caution">
    <text evidence="2">The sequence shown here is derived from an EMBL/GenBank/DDBJ whole genome shotgun (WGS) entry which is preliminary data.</text>
</comment>
<dbReference type="Proteomes" id="UP001249851">
    <property type="component" value="Unassembled WGS sequence"/>
</dbReference>
<name>A0AAD9QYN2_ACRCE</name>
<protein>
    <submittedName>
        <fullName evidence="2">Uncharacterized protein</fullName>
    </submittedName>
</protein>
<dbReference type="EMBL" id="JARQWQ010000010">
    <property type="protein sequence ID" value="KAK2569496.1"/>
    <property type="molecule type" value="Genomic_DNA"/>
</dbReference>
<sequence length="428" mass="48197">MDKLVKMFVEGSKAEALDEEGVWCVCTVVCSESEAISVAFDGWGEEWNRTIDDPREIRELSVIPESSGRRKATNLSRKSPQITKVIRDDKLWMGHHEVLVLEVDPIRELITVLLPDDVKVSVNPGELFTTKPEEEKPRRSYKRRRVEEPSSAFYQDKPRALEEKPASVEDKLEDTCTDMNFDFSVFVLNHGAVLKVGSICFIDSCSSPFIISRIFKSSLGGSAFVSGVRCHCEGGKIISVVHNFQVTVDCSFVRPCSTEFCLSSVASEVCNFVFHGQTFVFLSQERNFENVPYLRELRRHALGAQMQQAVSSGISLHATRPSQPISLGTFEPFHDMTIFGLSEKNKFKIPFSLGSGYSLLDNLMGKGWDVKSLRRDVADCHFKFVTLLTVYLDKKNLTLKFSFSYSEAPFPFGPDYREKCKALALGCK</sequence>
<keyword evidence="3" id="KW-1185">Reference proteome</keyword>
<evidence type="ECO:0000313" key="2">
    <source>
        <dbReference type="EMBL" id="KAK2569496.1"/>
    </source>
</evidence>
<evidence type="ECO:0000256" key="1">
    <source>
        <dbReference type="SAM" id="MobiDB-lite"/>
    </source>
</evidence>
<evidence type="ECO:0000313" key="3">
    <source>
        <dbReference type="Proteomes" id="UP001249851"/>
    </source>
</evidence>
<feature type="region of interest" description="Disordered" evidence="1">
    <location>
        <begin position="128"/>
        <end position="154"/>
    </location>
</feature>
<accession>A0AAD9QYN2</accession>
<dbReference type="Gene3D" id="2.30.30.140">
    <property type="match status" value="1"/>
</dbReference>
<proteinExistence type="predicted"/>
<dbReference type="AlphaFoldDB" id="A0AAD9QYN2"/>
<gene>
    <name evidence="2" type="ORF">P5673_006438</name>
</gene>
<reference evidence="2" key="2">
    <citation type="journal article" date="2023" name="Science">
        <title>Genomic signatures of disease resistance in endangered staghorn corals.</title>
        <authorList>
            <person name="Vollmer S.V."/>
            <person name="Selwyn J.D."/>
            <person name="Despard B.A."/>
            <person name="Roesel C.L."/>
        </authorList>
    </citation>
    <scope>NUCLEOTIDE SEQUENCE</scope>
    <source>
        <strain evidence="2">K2</strain>
    </source>
</reference>